<gene>
    <name evidence="1" type="ORF">BN983_02506</name>
</gene>
<dbReference type="Proteomes" id="UP000028868">
    <property type="component" value="Unassembled WGS sequence"/>
</dbReference>
<dbReference type="AlphaFoldDB" id="A0A024P5D5"/>
<organism evidence="1 2">
    <name type="scientific">Halobacillus karajensis</name>
    <dbReference type="NCBI Taxonomy" id="195088"/>
    <lineage>
        <taxon>Bacteria</taxon>
        <taxon>Bacillati</taxon>
        <taxon>Bacillota</taxon>
        <taxon>Bacilli</taxon>
        <taxon>Bacillales</taxon>
        <taxon>Bacillaceae</taxon>
        <taxon>Halobacillus</taxon>
    </lineage>
</organism>
<dbReference type="RefSeq" id="WP_035508942.1">
    <property type="nucleotide sequence ID" value="NZ_CCDH010000001.1"/>
</dbReference>
<keyword evidence="2" id="KW-1185">Reference proteome</keyword>
<evidence type="ECO:0000313" key="2">
    <source>
        <dbReference type="Proteomes" id="UP000028868"/>
    </source>
</evidence>
<proteinExistence type="predicted"/>
<evidence type="ECO:0000313" key="1">
    <source>
        <dbReference type="EMBL" id="CDQ24234.1"/>
    </source>
</evidence>
<protein>
    <submittedName>
        <fullName evidence="1">Uncharacterized protein</fullName>
    </submittedName>
</protein>
<dbReference type="EMBL" id="CCDI010000003">
    <property type="protein sequence ID" value="CDQ24234.1"/>
    <property type="molecule type" value="Genomic_DNA"/>
</dbReference>
<accession>A0A024P5D5</accession>
<name>A0A024P5D5_9BACI</name>
<reference evidence="2" key="1">
    <citation type="submission" date="2014-03" db="EMBL/GenBank/DDBJ databases">
        <authorList>
            <person name="Urmite Genomes U."/>
        </authorList>
    </citation>
    <scope>NUCLEOTIDE SEQUENCE [LARGE SCALE GENOMIC DNA]</scope>
    <source>
        <strain evidence="2">HD-03</strain>
    </source>
</reference>
<reference evidence="1 2" key="2">
    <citation type="submission" date="2014-05" db="EMBL/GenBank/DDBJ databases">
        <title>Draft genome sequence of Halobacillus karajensis HK-03.</title>
        <authorList>
            <person name="Khelaifia S."/>
            <person name="Croce O."/>
            <person name="Lagier J.C."/>
            <person name="Raoult D."/>
        </authorList>
    </citation>
    <scope>NUCLEOTIDE SEQUENCE [LARGE SCALE GENOMIC DNA]</scope>
    <source>
        <strain evidence="1 2">HD-03</strain>
    </source>
</reference>
<sequence>MKKIYSVLVLFAIFVVIGYMDSPNQKPEDSIHYPLSTDEKEKETVAVEGNSAFTTMELELVQEGTKMVDGAKVEAYREYEIYINSDGKVIKKVPTDHYQYLKYKD</sequence>
<comment type="caution">
    <text evidence="1">The sequence shown here is derived from an EMBL/GenBank/DDBJ whole genome shotgun (WGS) entry which is preliminary data.</text>
</comment>